<keyword evidence="4" id="KW-0479">Metal-binding</keyword>
<name>A0A4R1HSJ7_PSEEN</name>
<evidence type="ECO:0000256" key="2">
    <source>
        <dbReference type="ARBA" id="ARBA00022630"/>
    </source>
</evidence>
<dbReference type="InterPro" id="IPR017938">
    <property type="entry name" value="Riboflavin_synthase-like_b-brl"/>
</dbReference>
<comment type="caution">
    <text evidence="10">The sequence shown here is derived from an EMBL/GenBank/DDBJ whole genome shotgun (WGS) entry which is preliminary data.</text>
</comment>
<dbReference type="GO" id="GO:0051537">
    <property type="term" value="F:2 iron, 2 sulfur cluster binding"/>
    <property type="evidence" value="ECO:0007669"/>
    <property type="project" value="UniProtKB-KW"/>
</dbReference>
<proteinExistence type="predicted"/>
<dbReference type="Gene3D" id="3.40.50.80">
    <property type="entry name" value="Nucleotide-binding domain of ferredoxin-NADP reductase (FNR) module"/>
    <property type="match status" value="1"/>
</dbReference>
<accession>A0A4R1HSJ7</accession>
<dbReference type="AlphaFoldDB" id="A0A4R1HSJ7"/>
<dbReference type="CDD" id="cd00207">
    <property type="entry name" value="fer2"/>
    <property type="match status" value="1"/>
</dbReference>
<evidence type="ECO:0000256" key="3">
    <source>
        <dbReference type="ARBA" id="ARBA00022714"/>
    </source>
</evidence>
<feature type="domain" description="FAD-binding FR-type" evidence="9">
    <location>
        <begin position="33"/>
        <end position="126"/>
    </location>
</feature>
<dbReference type="CDD" id="cd06185">
    <property type="entry name" value="PDR_like"/>
    <property type="match status" value="1"/>
</dbReference>
<dbReference type="InterPro" id="IPR039261">
    <property type="entry name" value="FNR_nucleotide-bd"/>
</dbReference>
<dbReference type="EMBL" id="SMFZ01000001">
    <property type="protein sequence ID" value="TCK25148.1"/>
    <property type="molecule type" value="Genomic_DNA"/>
</dbReference>
<evidence type="ECO:0000256" key="1">
    <source>
        <dbReference type="ARBA" id="ARBA00001974"/>
    </source>
</evidence>
<evidence type="ECO:0000313" key="11">
    <source>
        <dbReference type="Proteomes" id="UP000295560"/>
    </source>
</evidence>
<reference evidence="10 11" key="1">
    <citation type="submission" date="2019-03" db="EMBL/GenBank/DDBJ databases">
        <title>Sequencing the genomes of 1000 actinobacteria strains.</title>
        <authorList>
            <person name="Klenk H.-P."/>
        </authorList>
    </citation>
    <scope>NUCLEOTIDE SEQUENCE [LARGE SCALE GENOMIC DNA]</scope>
    <source>
        <strain evidence="10 11">DSM 44969</strain>
    </source>
</reference>
<dbReference type="SUPFAM" id="SSF63380">
    <property type="entry name" value="Riboflavin synthase domain-like"/>
    <property type="match status" value="1"/>
</dbReference>
<dbReference type="InterPro" id="IPR001041">
    <property type="entry name" value="2Fe-2S_ferredoxin-type"/>
</dbReference>
<dbReference type="PANTHER" id="PTHR47354">
    <property type="entry name" value="NADH OXIDOREDUCTASE HCR"/>
    <property type="match status" value="1"/>
</dbReference>
<keyword evidence="7" id="KW-0411">Iron-sulfur</keyword>
<dbReference type="Pfam" id="PF00175">
    <property type="entry name" value="NAD_binding_1"/>
    <property type="match status" value="1"/>
</dbReference>
<dbReference type="SUPFAM" id="SSF52343">
    <property type="entry name" value="Ferredoxin reductase-like, C-terminal NADP-linked domain"/>
    <property type="match status" value="1"/>
</dbReference>
<dbReference type="PRINTS" id="PR00409">
    <property type="entry name" value="PHDIOXRDTASE"/>
</dbReference>
<evidence type="ECO:0000256" key="4">
    <source>
        <dbReference type="ARBA" id="ARBA00022723"/>
    </source>
</evidence>
<sequence length="323" mass="33638">MTTAMRGVARVTDLSVRLAVRAGRRRTPAPGVDRDLAVRIAAVRYPCADVALVDLAGDALPAWRPGSHVDVVLPSGRVRQYSLCDGGRDVYRIAVRLVGDGSREVHSLVAGTPLTLRGPRNAFPLAAAPSFLFLAGGIGITPIAPMVRAAAAAGTDWRLVHTGRTLDSMPLSASLADLDPSRVTRVSDGGSPTPAAELLGDLPAGCAVYCCGPPAMIDAVRVATPAGHRFHSERFSPPPIRNGRPFTVGIAGGPDVAVPADRSALDVVREVRPDVAWSCRQGFCGTCHVPLVEGTTTGDTAGPGRTALCVARASADRIVVDLR</sequence>
<dbReference type="InterPro" id="IPR017927">
    <property type="entry name" value="FAD-bd_FR_type"/>
</dbReference>
<keyword evidence="11" id="KW-1185">Reference proteome</keyword>
<dbReference type="PROSITE" id="PS51384">
    <property type="entry name" value="FAD_FR"/>
    <property type="match status" value="1"/>
</dbReference>
<dbReference type="PANTHER" id="PTHR47354:SF1">
    <property type="entry name" value="CARNITINE MONOOXYGENASE REDUCTASE SUBUNIT"/>
    <property type="match status" value="1"/>
</dbReference>
<gene>
    <name evidence="10" type="ORF">EV378_0946</name>
</gene>
<dbReference type="InterPro" id="IPR012675">
    <property type="entry name" value="Beta-grasp_dom_sf"/>
</dbReference>
<dbReference type="Gene3D" id="2.40.30.10">
    <property type="entry name" value="Translation factors"/>
    <property type="match status" value="1"/>
</dbReference>
<evidence type="ECO:0000259" key="9">
    <source>
        <dbReference type="PROSITE" id="PS51384"/>
    </source>
</evidence>
<dbReference type="OrthoDB" id="3807506at2"/>
<evidence type="ECO:0000256" key="5">
    <source>
        <dbReference type="ARBA" id="ARBA00023002"/>
    </source>
</evidence>
<evidence type="ECO:0000259" key="8">
    <source>
        <dbReference type="PROSITE" id="PS51085"/>
    </source>
</evidence>
<dbReference type="Pfam" id="PF00111">
    <property type="entry name" value="Fer2"/>
    <property type="match status" value="1"/>
</dbReference>
<dbReference type="InterPro" id="IPR036010">
    <property type="entry name" value="2Fe-2S_ferredoxin-like_sf"/>
</dbReference>
<protein>
    <submittedName>
        <fullName evidence="10">Ferredoxin-NADP reductase</fullName>
    </submittedName>
</protein>
<dbReference type="SUPFAM" id="SSF54292">
    <property type="entry name" value="2Fe-2S ferredoxin-like"/>
    <property type="match status" value="1"/>
</dbReference>
<dbReference type="GO" id="GO:0046872">
    <property type="term" value="F:metal ion binding"/>
    <property type="evidence" value="ECO:0007669"/>
    <property type="project" value="UniProtKB-KW"/>
</dbReference>
<keyword evidence="6" id="KW-0408">Iron</keyword>
<dbReference type="PROSITE" id="PS51085">
    <property type="entry name" value="2FE2S_FER_2"/>
    <property type="match status" value="1"/>
</dbReference>
<keyword evidence="3" id="KW-0001">2Fe-2S</keyword>
<keyword evidence="5" id="KW-0560">Oxidoreductase</keyword>
<organism evidence="10 11">
    <name type="scientific">Pseudonocardia endophytica</name>
    <dbReference type="NCBI Taxonomy" id="401976"/>
    <lineage>
        <taxon>Bacteria</taxon>
        <taxon>Bacillati</taxon>
        <taxon>Actinomycetota</taxon>
        <taxon>Actinomycetes</taxon>
        <taxon>Pseudonocardiales</taxon>
        <taxon>Pseudonocardiaceae</taxon>
        <taxon>Pseudonocardia</taxon>
    </lineage>
</organism>
<dbReference type="InterPro" id="IPR001433">
    <property type="entry name" value="OxRdtase_FAD/NAD-bd"/>
</dbReference>
<dbReference type="Gene3D" id="3.10.20.30">
    <property type="match status" value="1"/>
</dbReference>
<keyword evidence="2" id="KW-0285">Flavoprotein</keyword>
<dbReference type="InterPro" id="IPR050415">
    <property type="entry name" value="MRET"/>
</dbReference>
<comment type="cofactor">
    <cofactor evidence="1">
        <name>FAD</name>
        <dbReference type="ChEBI" id="CHEBI:57692"/>
    </cofactor>
</comment>
<evidence type="ECO:0000256" key="7">
    <source>
        <dbReference type="ARBA" id="ARBA00023014"/>
    </source>
</evidence>
<evidence type="ECO:0000256" key="6">
    <source>
        <dbReference type="ARBA" id="ARBA00023004"/>
    </source>
</evidence>
<dbReference type="GO" id="GO:0016491">
    <property type="term" value="F:oxidoreductase activity"/>
    <property type="evidence" value="ECO:0007669"/>
    <property type="project" value="UniProtKB-KW"/>
</dbReference>
<feature type="domain" description="2Fe-2S ferredoxin-type" evidence="8">
    <location>
        <begin position="244"/>
        <end position="323"/>
    </location>
</feature>
<dbReference type="InterPro" id="IPR006058">
    <property type="entry name" value="2Fe2S_fd_BS"/>
</dbReference>
<dbReference type="PROSITE" id="PS00197">
    <property type="entry name" value="2FE2S_FER_1"/>
    <property type="match status" value="1"/>
</dbReference>
<dbReference type="Proteomes" id="UP000295560">
    <property type="component" value="Unassembled WGS sequence"/>
</dbReference>
<evidence type="ECO:0000313" key="10">
    <source>
        <dbReference type="EMBL" id="TCK25148.1"/>
    </source>
</evidence>